<evidence type="ECO:0000313" key="9">
    <source>
        <dbReference type="Proteomes" id="UP000322887"/>
    </source>
</evidence>
<reference evidence="6 8" key="1">
    <citation type="journal article" date="2018" name="Nat. Biotechnol.">
        <title>A standardized bacterial taxonomy based on genome phylogeny substantially revises the tree of life.</title>
        <authorList>
            <person name="Parks D.H."/>
            <person name="Chuvochina M."/>
            <person name="Waite D.W."/>
            <person name="Rinke C."/>
            <person name="Skarshewski A."/>
            <person name="Chaumeil P.A."/>
            <person name="Hugenholtz P."/>
        </authorList>
    </citation>
    <scope>NUCLEOTIDE SEQUENCE [LARGE SCALE GENOMIC DNA]</scope>
    <source>
        <strain evidence="6">UBA9375</strain>
    </source>
</reference>
<dbReference type="InterPro" id="IPR000589">
    <property type="entry name" value="Ribosomal_uS15"/>
</dbReference>
<reference evidence="7 9" key="2">
    <citation type="submission" date="2019-08" db="EMBL/GenBank/DDBJ databases">
        <title>Deep-cultivation of Planctomycetes and their phenomic and genomic characterization uncovers novel biology.</title>
        <authorList>
            <person name="Wiegand S."/>
            <person name="Jogler M."/>
            <person name="Boedeker C."/>
            <person name="Pinto D."/>
            <person name="Vollmers J."/>
            <person name="Rivas-Marin E."/>
            <person name="Kohn T."/>
            <person name="Peeters S.H."/>
            <person name="Heuer A."/>
            <person name="Rast P."/>
            <person name="Oberbeckmann S."/>
            <person name="Bunk B."/>
            <person name="Jeske O."/>
            <person name="Meyerdierks A."/>
            <person name="Storesund J.E."/>
            <person name="Kallscheuer N."/>
            <person name="Luecker S."/>
            <person name="Lage O.M."/>
            <person name="Pohl T."/>
            <person name="Merkel B.J."/>
            <person name="Hornburger P."/>
            <person name="Mueller R.-W."/>
            <person name="Bruemmer F."/>
            <person name="Labrenz M."/>
            <person name="Spormann A.M."/>
            <person name="Op den Camp H."/>
            <person name="Overmann J."/>
            <person name="Amann R."/>
            <person name="Jetten M.S.M."/>
            <person name="Mascher T."/>
            <person name="Medema M.H."/>
            <person name="Devos D.P."/>
            <person name="Kaster A.-K."/>
            <person name="Ovreas L."/>
            <person name="Rohde M."/>
            <person name="Galperin M.Y."/>
            <person name="Jogler C."/>
        </authorList>
    </citation>
    <scope>NUCLEOTIDE SEQUENCE [LARGE SCALE GENOMIC DNA]</scope>
    <source>
        <strain evidence="7 9">DSM 8797</strain>
    </source>
</reference>
<organism evidence="6 8">
    <name type="scientific">Gimesia maris</name>
    <dbReference type="NCBI Taxonomy" id="122"/>
    <lineage>
        <taxon>Bacteria</taxon>
        <taxon>Pseudomonadati</taxon>
        <taxon>Planctomycetota</taxon>
        <taxon>Planctomycetia</taxon>
        <taxon>Planctomycetales</taxon>
        <taxon>Planctomycetaceae</taxon>
        <taxon>Gimesia</taxon>
    </lineage>
</organism>
<evidence type="ECO:0000256" key="4">
    <source>
        <dbReference type="HAMAP-Rule" id="MF_01343"/>
    </source>
</evidence>
<dbReference type="EMBL" id="DQAY01000101">
    <property type="protein sequence ID" value="HCO24523.1"/>
    <property type="molecule type" value="Genomic_DNA"/>
</dbReference>
<dbReference type="SUPFAM" id="SSF47060">
    <property type="entry name" value="S15/NS1 RNA-binding domain"/>
    <property type="match status" value="1"/>
</dbReference>
<evidence type="ECO:0000256" key="5">
    <source>
        <dbReference type="RuleBase" id="RU003919"/>
    </source>
</evidence>
<dbReference type="HAMAP" id="MF_01343_B">
    <property type="entry name" value="Ribosomal_uS15_B"/>
    <property type="match status" value="1"/>
</dbReference>
<evidence type="ECO:0000256" key="1">
    <source>
        <dbReference type="ARBA" id="ARBA00022980"/>
    </source>
</evidence>
<comment type="subunit">
    <text evidence="3 4">Part of the 30S ribosomal subunit. Forms a bridge to the 50S subunit in the 70S ribosome, contacting the 23S rRNA.</text>
</comment>
<dbReference type="Proteomes" id="UP000322887">
    <property type="component" value="Chromosome"/>
</dbReference>
<accession>A0A3D3R6R3</accession>
<dbReference type="FunFam" id="1.10.287.10:FF:000002">
    <property type="entry name" value="30S ribosomal protein S15"/>
    <property type="match status" value="1"/>
</dbReference>
<dbReference type="GO" id="GO:0022627">
    <property type="term" value="C:cytosolic small ribosomal subunit"/>
    <property type="evidence" value="ECO:0007669"/>
    <property type="project" value="TreeGrafter"/>
</dbReference>
<dbReference type="Pfam" id="PF00312">
    <property type="entry name" value="Ribosomal_S15"/>
    <property type="match status" value="1"/>
</dbReference>
<dbReference type="EMBL" id="CP042910">
    <property type="protein sequence ID" value="QEG17510.1"/>
    <property type="molecule type" value="Genomic_DNA"/>
</dbReference>
<dbReference type="SMART" id="SM01387">
    <property type="entry name" value="Ribosomal_S15"/>
    <property type="match status" value="1"/>
</dbReference>
<comment type="function">
    <text evidence="4">One of the primary rRNA binding proteins, it binds directly to 16S rRNA where it helps nucleate assembly of the platform of the 30S subunit by binding and bridging several RNA helices of the 16S rRNA.</text>
</comment>
<dbReference type="NCBIfam" id="TIGR00952">
    <property type="entry name" value="S15_bact"/>
    <property type="match status" value="1"/>
</dbReference>
<gene>
    <name evidence="4 7" type="primary">rpsO</name>
    <name evidence="6" type="ORF">DIT97_16375</name>
    <name evidence="7" type="ORF">GmarT_33910</name>
</gene>
<dbReference type="PANTHER" id="PTHR23321:SF26">
    <property type="entry name" value="SMALL RIBOSOMAL SUBUNIT PROTEIN US15M"/>
    <property type="match status" value="1"/>
</dbReference>
<keyword evidence="9" id="KW-1185">Reference proteome</keyword>
<evidence type="ECO:0000256" key="3">
    <source>
        <dbReference type="ARBA" id="ARBA00064542"/>
    </source>
</evidence>
<comment type="similarity">
    <text evidence="4 5">Belongs to the universal ribosomal protein uS15 family.</text>
</comment>
<dbReference type="Gene3D" id="1.10.287.10">
    <property type="entry name" value="S15/NS1, RNA-binding"/>
    <property type="match status" value="1"/>
</dbReference>
<dbReference type="GO" id="GO:0019843">
    <property type="term" value="F:rRNA binding"/>
    <property type="evidence" value="ECO:0007669"/>
    <property type="project" value="UniProtKB-UniRule"/>
</dbReference>
<dbReference type="AlphaFoldDB" id="A0A3D3R6R3"/>
<dbReference type="Proteomes" id="UP000263642">
    <property type="component" value="Unassembled WGS sequence"/>
</dbReference>
<dbReference type="InterPro" id="IPR005290">
    <property type="entry name" value="Ribosomal_uS15_bac-type"/>
</dbReference>
<dbReference type="GO" id="GO:0003735">
    <property type="term" value="F:structural constituent of ribosome"/>
    <property type="evidence" value="ECO:0007669"/>
    <property type="project" value="InterPro"/>
</dbReference>
<comment type="function">
    <text evidence="4">Forms an intersubunit bridge (bridge B4) with the 23S rRNA of the 50S subunit in the ribosome.</text>
</comment>
<protein>
    <recommendedName>
        <fullName evidence="4">Small ribosomal subunit protein uS15</fullName>
    </recommendedName>
</protein>
<evidence type="ECO:0000256" key="2">
    <source>
        <dbReference type="ARBA" id="ARBA00023274"/>
    </source>
</evidence>
<dbReference type="PANTHER" id="PTHR23321">
    <property type="entry name" value="RIBOSOMAL PROTEIN S15, BACTERIAL AND ORGANELLAR"/>
    <property type="match status" value="1"/>
</dbReference>
<dbReference type="RefSeq" id="WP_002647494.1">
    <property type="nucleotide sequence ID" value="NZ_CAXAST010000001.1"/>
</dbReference>
<accession>A0A517XD77</accession>
<dbReference type="Gene3D" id="6.10.250.3130">
    <property type="match status" value="1"/>
</dbReference>
<dbReference type="CDD" id="cd00353">
    <property type="entry name" value="Ribosomal_S15p_S13e"/>
    <property type="match status" value="1"/>
</dbReference>
<keyword evidence="4" id="KW-0694">RNA-binding</keyword>
<evidence type="ECO:0000313" key="8">
    <source>
        <dbReference type="Proteomes" id="UP000263642"/>
    </source>
</evidence>
<evidence type="ECO:0000313" key="7">
    <source>
        <dbReference type="EMBL" id="QEG17510.1"/>
    </source>
</evidence>
<keyword evidence="4" id="KW-0699">rRNA-binding</keyword>
<proteinExistence type="inferred from homology"/>
<keyword evidence="1 4" id="KW-0689">Ribosomal protein</keyword>
<dbReference type="InterPro" id="IPR009068">
    <property type="entry name" value="uS15_NS1_RNA-bd_sf"/>
</dbReference>
<evidence type="ECO:0000313" key="6">
    <source>
        <dbReference type="EMBL" id="HCO24523.1"/>
    </source>
</evidence>
<keyword evidence="2 4" id="KW-0687">Ribonucleoprotein</keyword>
<sequence>MSVTQERRAELIQEYQSKTGDTGSAEVQIAVLTERIVNLTEHLRSNSKDHASRRGLLQMVSRRRSLLDYLHKKNAESYREILEKLNIRK</sequence>
<dbReference type="GO" id="GO:0006412">
    <property type="term" value="P:translation"/>
    <property type="evidence" value="ECO:0007669"/>
    <property type="project" value="UniProtKB-UniRule"/>
</dbReference>
<dbReference type="GeneID" id="98647903"/>
<name>A0A3D3R6R3_9PLAN</name>